<accession>A0A7J7NZE7</accession>
<feature type="domain" description="TLC" evidence="7">
    <location>
        <begin position="78"/>
        <end position="275"/>
    </location>
</feature>
<keyword evidence="9" id="KW-1185">Reference proteome</keyword>
<keyword evidence="4 5" id="KW-0472">Membrane</keyword>
<evidence type="ECO:0000259" key="7">
    <source>
        <dbReference type="PROSITE" id="PS50922"/>
    </source>
</evidence>
<sequence>MMPVSKEAVMAIKSYQNQAEVLVRNYLLADPFIPYTSVLGGILVCKMVYEFTQLVSSFYFKSYASLTKIQRIEWNNRRVFLCPIFLGISTFHAFFITFVSLYLVFFSELFSDQRLAGLVIFRSSPLSTFALGVSVGYFLGDLGMILWLYPSLGGMEYVLHHLLSVIAVTYSMLSGEGQLYTYMVLISEATTPGINLRWYLDTAGMKRSNLYLLNGVVIFFAWLVARILLFAYLFHSVYLHYLQVQISNFRLLLSDPADARIWTILSVCGAICACYNEPDVVRKNCEGTNEDVNKEAVRITIYVYL</sequence>
<feature type="transmembrane region" description="Helical" evidence="6">
    <location>
        <begin position="212"/>
        <end position="239"/>
    </location>
</feature>
<feature type="transmembrane region" description="Helical" evidence="6">
    <location>
        <begin position="126"/>
        <end position="150"/>
    </location>
</feature>
<comment type="subcellular location">
    <subcellularLocation>
        <location evidence="1">Membrane</location>
        <topology evidence="1">Multi-pass membrane protein</topology>
    </subcellularLocation>
</comment>
<dbReference type="PROSITE" id="PS50922">
    <property type="entry name" value="TLC"/>
    <property type="match status" value="1"/>
</dbReference>
<name>A0A7J7NZE7_9MAGN</name>
<dbReference type="EMBL" id="JACGCM010000440">
    <property type="protein sequence ID" value="KAF6172352.1"/>
    <property type="molecule type" value="Genomic_DNA"/>
</dbReference>
<dbReference type="Proteomes" id="UP000541444">
    <property type="component" value="Unassembled WGS sequence"/>
</dbReference>
<evidence type="ECO:0000256" key="4">
    <source>
        <dbReference type="ARBA" id="ARBA00023136"/>
    </source>
</evidence>
<organism evidence="8 9">
    <name type="scientific">Kingdonia uniflora</name>
    <dbReference type="NCBI Taxonomy" id="39325"/>
    <lineage>
        <taxon>Eukaryota</taxon>
        <taxon>Viridiplantae</taxon>
        <taxon>Streptophyta</taxon>
        <taxon>Embryophyta</taxon>
        <taxon>Tracheophyta</taxon>
        <taxon>Spermatophyta</taxon>
        <taxon>Magnoliopsida</taxon>
        <taxon>Ranunculales</taxon>
        <taxon>Circaeasteraceae</taxon>
        <taxon>Kingdonia</taxon>
    </lineage>
</organism>
<evidence type="ECO:0000256" key="5">
    <source>
        <dbReference type="PROSITE-ProRule" id="PRU00205"/>
    </source>
</evidence>
<dbReference type="GO" id="GO:0016020">
    <property type="term" value="C:membrane"/>
    <property type="evidence" value="ECO:0007669"/>
    <property type="project" value="UniProtKB-SubCell"/>
</dbReference>
<proteinExistence type="predicted"/>
<keyword evidence="2 5" id="KW-0812">Transmembrane</keyword>
<keyword evidence="3 6" id="KW-1133">Transmembrane helix</keyword>
<dbReference type="AlphaFoldDB" id="A0A7J7NZE7"/>
<protein>
    <recommendedName>
        <fullName evidence="7">TLC domain-containing protein</fullName>
    </recommendedName>
</protein>
<feature type="transmembrane region" description="Helical" evidence="6">
    <location>
        <begin position="179"/>
        <end position="200"/>
    </location>
</feature>
<feature type="transmembrane region" description="Helical" evidence="6">
    <location>
        <begin position="80"/>
        <end position="106"/>
    </location>
</feature>
<reference evidence="8 9" key="1">
    <citation type="journal article" date="2020" name="IScience">
        <title>Genome Sequencing of the Endangered Kingdonia uniflora (Circaeasteraceae, Ranunculales) Reveals Potential Mechanisms of Evolutionary Specialization.</title>
        <authorList>
            <person name="Sun Y."/>
            <person name="Deng T."/>
            <person name="Zhang A."/>
            <person name="Moore M.J."/>
            <person name="Landis J.B."/>
            <person name="Lin N."/>
            <person name="Zhang H."/>
            <person name="Zhang X."/>
            <person name="Huang J."/>
            <person name="Zhang X."/>
            <person name="Sun H."/>
            <person name="Wang H."/>
        </authorList>
    </citation>
    <scope>NUCLEOTIDE SEQUENCE [LARGE SCALE GENOMIC DNA]</scope>
    <source>
        <strain evidence="8">TB1705</strain>
        <tissue evidence="8">Leaf</tissue>
    </source>
</reference>
<feature type="transmembrane region" description="Helical" evidence="6">
    <location>
        <begin position="32"/>
        <end position="60"/>
    </location>
</feature>
<dbReference type="GO" id="GO:0055088">
    <property type="term" value="P:lipid homeostasis"/>
    <property type="evidence" value="ECO:0007669"/>
    <property type="project" value="TreeGrafter"/>
</dbReference>
<evidence type="ECO:0000313" key="8">
    <source>
        <dbReference type="EMBL" id="KAF6172352.1"/>
    </source>
</evidence>
<dbReference type="Pfam" id="PF03798">
    <property type="entry name" value="TRAM_LAG1_CLN8"/>
    <property type="match status" value="1"/>
</dbReference>
<gene>
    <name evidence="8" type="ORF">GIB67_024974</name>
</gene>
<dbReference type="InterPro" id="IPR050846">
    <property type="entry name" value="TLCD"/>
</dbReference>
<dbReference type="PANTHER" id="PTHR13439:SF71">
    <property type="entry name" value="EXPRESSED PROTEIN"/>
    <property type="match status" value="1"/>
</dbReference>
<evidence type="ECO:0000256" key="1">
    <source>
        <dbReference type="ARBA" id="ARBA00004141"/>
    </source>
</evidence>
<dbReference type="SMART" id="SM00724">
    <property type="entry name" value="TLC"/>
    <property type="match status" value="1"/>
</dbReference>
<dbReference type="GO" id="GO:0005783">
    <property type="term" value="C:endoplasmic reticulum"/>
    <property type="evidence" value="ECO:0007669"/>
    <property type="project" value="TreeGrafter"/>
</dbReference>
<comment type="caution">
    <text evidence="8">The sequence shown here is derived from an EMBL/GenBank/DDBJ whole genome shotgun (WGS) entry which is preliminary data.</text>
</comment>
<evidence type="ECO:0000313" key="9">
    <source>
        <dbReference type="Proteomes" id="UP000541444"/>
    </source>
</evidence>
<dbReference type="PANTHER" id="PTHR13439">
    <property type="entry name" value="CT120 PROTEIN"/>
    <property type="match status" value="1"/>
</dbReference>
<dbReference type="InterPro" id="IPR006634">
    <property type="entry name" value="TLC-dom"/>
</dbReference>
<evidence type="ECO:0000256" key="2">
    <source>
        <dbReference type="ARBA" id="ARBA00022692"/>
    </source>
</evidence>
<evidence type="ECO:0000256" key="3">
    <source>
        <dbReference type="ARBA" id="ARBA00022989"/>
    </source>
</evidence>
<dbReference type="OrthoDB" id="10266980at2759"/>
<evidence type="ECO:0000256" key="6">
    <source>
        <dbReference type="SAM" id="Phobius"/>
    </source>
</evidence>